<protein>
    <submittedName>
        <fullName evidence="1">Uncharacterized protein</fullName>
    </submittedName>
</protein>
<proteinExistence type="predicted"/>
<reference evidence="1 2" key="1">
    <citation type="submission" date="2018-06" db="EMBL/GenBank/DDBJ databases">
        <title>Genomic Encyclopedia of Type Strains, Phase III (KMG-III): the genomes of soil and plant-associated and newly described type strains.</title>
        <authorList>
            <person name="Whitman W."/>
        </authorList>
    </citation>
    <scope>NUCLEOTIDE SEQUENCE [LARGE SCALE GENOMIC DNA]</scope>
    <source>
        <strain evidence="1 2">LMG 23644</strain>
    </source>
</reference>
<comment type="caution">
    <text evidence="1">The sequence shown here is derived from an EMBL/GenBank/DDBJ whole genome shotgun (WGS) entry which is preliminary data.</text>
</comment>
<dbReference type="RefSeq" id="WP_111934707.1">
    <property type="nucleotide sequence ID" value="NZ_CADFFP010000030.1"/>
</dbReference>
<organism evidence="1 2">
    <name type="scientific">Paraburkholderia bryophila</name>
    <dbReference type="NCBI Taxonomy" id="420952"/>
    <lineage>
        <taxon>Bacteria</taxon>
        <taxon>Pseudomonadati</taxon>
        <taxon>Pseudomonadota</taxon>
        <taxon>Betaproteobacteria</taxon>
        <taxon>Burkholderiales</taxon>
        <taxon>Burkholderiaceae</taxon>
        <taxon>Paraburkholderia</taxon>
    </lineage>
</organism>
<name>A0A329BR87_9BURK</name>
<dbReference type="AlphaFoldDB" id="A0A329BR87"/>
<gene>
    <name evidence="1" type="ORF">BX591_12833</name>
</gene>
<dbReference type="Proteomes" id="UP000248918">
    <property type="component" value="Unassembled WGS sequence"/>
</dbReference>
<sequence length="62" mass="6764">MQANTLEATTPKERFTVVAERDLLTAIEAHKQRIEQQTGLRITMSQAAAGLLRRGLEVASAA</sequence>
<accession>A0A329BR87</accession>
<dbReference type="OrthoDB" id="9134944at2"/>
<evidence type="ECO:0000313" key="2">
    <source>
        <dbReference type="Proteomes" id="UP000248918"/>
    </source>
</evidence>
<dbReference type="EMBL" id="QLTK01000028">
    <property type="protein sequence ID" value="RAS21514.1"/>
    <property type="molecule type" value="Genomic_DNA"/>
</dbReference>
<evidence type="ECO:0000313" key="1">
    <source>
        <dbReference type="EMBL" id="RAS21514.1"/>
    </source>
</evidence>